<dbReference type="PANTHER" id="PTHR36109:SF2">
    <property type="entry name" value="MEMBRANE PROTEIN"/>
    <property type="match status" value="1"/>
</dbReference>
<gene>
    <name evidence="1" type="ORF">FC695_07610</name>
</gene>
<protein>
    <submittedName>
        <fullName evidence="1">General stress protein</fullName>
    </submittedName>
</protein>
<organism evidence="1 2">
    <name type="scientific">Bacillus cereus</name>
    <dbReference type="NCBI Taxonomy" id="1396"/>
    <lineage>
        <taxon>Bacteria</taxon>
        <taxon>Bacillati</taxon>
        <taxon>Bacillota</taxon>
        <taxon>Bacilli</taxon>
        <taxon>Bacillales</taxon>
        <taxon>Bacillaceae</taxon>
        <taxon>Bacillus</taxon>
        <taxon>Bacillus cereus group</taxon>
    </lineage>
</organism>
<dbReference type="AlphaFoldDB" id="A0A9X9F7C2"/>
<dbReference type="PANTHER" id="PTHR36109">
    <property type="entry name" value="MEMBRANE PROTEIN-RELATED"/>
    <property type="match status" value="1"/>
</dbReference>
<dbReference type="Proteomes" id="UP000308444">
    <property type="component" value="Unassembled WGS sequence"/>
</dbReference>
<dbReference type="EMBL" id="SZOH01000412">
    <property type="protein sequence ID" value="TKJ05914.1"/>
    <property type="molecule type" value="Genomic_DNA"/>
</dbReference>
<reference evidence="1 2" key="1">
    <citation type="journal article" date="2019" name="Environ. Microbiol.">
        <title>An active ?-lactamase is a part of an orchestrated cell wall stress resistance network of Bacillus subtilis and related rhizosphere species.</title>
        <authorList>
            <person name="Bucher T."/>
            <person name="Keren-Paz A."/>
            <person name="Hausser J."/>
            <person name="Olender T."/>
            <person name="Cytryn E."/>
            <person name="Kolodkin-Gal I."/>
        </authorList>
    </citation>
    <scope>NUCLEOTIDE SEQUENCE [LARGE SCALE GENOMIC DNA]</scope>
    <source>
        <strain evidence="1 2">I32</strain>
    </source>
</reference>
<dbReference type="InterPro" id="IPR052948">
    <property type="entry name" value="Low_temp-induced_all0457"/>
</dbReference>
<name>A0A9X9F7C2_BACCE</name>
<accession>A0A9X9F7C2</accession>
<sequence length="65" mass="7195">GIGGGAGSLIGAFIGLGIPEDHAKKYEEYIYDGNILILVDAKLDDKLEIYKIFDKHNAYNSDFFK</sequence>
<comment type="caution">
    <text evidence="1">The sequence shown here is derived from an EMBL/GenBank/DDBJ whole genome shotgun (WGS) entry which is preliminary data.</text>
</comment>
<evidence type="ECO:0000313" key="1">
    <source>
        <dbReference type="EMBL" id="TKJ05914.1"/>
    </source>
</evidence>
<evidence type="ECO:0000313" key="2">
    <source>
        <dbReference type="Proteomes" id="UP000308444"/>
    </source>
</evidence>
<feature type="non-terminal residue" evidence="1">
    <location>
        <position position="1"/>
    </location>
</feature>
<proteinExistence type="predicted"/>